<evidence type="ECO:0000313" key="2">
    <source>
        <dbReference type="Proteomes" id="UP000091956"/>
    </source>
</evidence>
<dbReference type="Proteomes" id="UP000091956">
    <property type="component" value="Unassembled WGS sequence"/>
</dbReference>
<dbReference type="AlphaFoldDB" id="A0A1B8GCL8"/>
<sequence length="288" mass="32492">MPKACQFCWGRTSPSTPGINDRQGVPYVTAVFSDNWKWQFNSKDRRSRRRRFADSGEIISGFTAVFSEDWKDDESDKAHSRVSPLSCNTCQWDKDCEKNIDAYVFSTDSPSSTPPPFKRQPEETCSLSRMETIFSPTSRNLQQYQFGDSQSPNWPPSPMSTNTFTPSFITLIDEETSIPELISSECLTPSQPSSVYSIAMDTPSPAADEFEHLPWILAAEATDAHDGAMFPSKPLPGHHRSLLEDKRMAADLGFNYWEEFIDYSIMAVDGSNKLDAFQEWGSGDQFLI</sequence>
<gene>
    <name evidence="1" type="ORF">VE01_08280</name>
</gene>
<dbReference type="EMBL" id="KV460252">
    <property type="protein sequence ID" value="OBT93589.2"/>
    <property type="molecule type" value="Genomic_DNA"/>
</dbReference>
<organism evidence="1 2">
    <name type="scientific">Pseudogymnoascus verrucosus</name>
    <dbReference type="NCBI Taxonomy" id="342668"/>
    <lineage>
        <taxon>Eukaryota</taxon>
        <taxon>Fungi</taxon>
        <taxon>Dikarya</taxon>
        <taxon>Ascomycota</taxon>
        <taxon>Pezizomycotina</taxon>
        <taxon>Leotiomycetes</taxon>
        <taxon>Thelebolales</taxon>
        <taxon>Thelebolaceae</taxon>
        <taxon>Pseudogymnoascus</taxon>
    </lineage>
</organism>
<evidence type="ECO:0000313" key="1">
    <source>
        <dbReference type="EMBL" id="OBT93589.2"/>
    </source>
</evidence>
<reference evidence="1 2" key="1">
    <citation type="submission" date="2016-03" db="EMBL/GenBank/DDBJ databases">
        <title>Comparative genomics of Pseudogymnoascus destructans, the fungus causing white-nose syndrome of bats.</title>
        <authorList>
            <person name="Palmer J.M."/>
            <person name="Drees K.P."/>
            <person name="Foster J.T."/>
            <person name="Lindner D.L."/>
        </authorList>
    </citation>
    <scope>NUCLEOTIDE SEQUENCE [LARGE SCALE GENOMIC DNA]</scope>
    <source>
        <strain evidence="1 2">UAMH 10579</strain>
    </source>
</reference>
<accession>A0A1B8GCL8</accession>
<dbReference type="GeneID" id="28841666"/>
<name>A0A1B8GCL8_9PEZI</name>
<dbReference type="RefSeq" id="XP_018127322.2">
    <property type="nucleotide sequence ID" value="XM_018277708.2"/>
</dbReference>
<protein>
    <submittedName>
        <fullName evidence="1">Uncharacterized protein</fullName>
    </submittedName>
</protein>
<proteinExistence type="predicted"/>
<reference evidence="2" key="2">
    <citation type="journal article" date="2018" name="Nat. Commun.">
        <title>Extreme sensitivity to ultraviolet light in the fungal pathogen causing white-nose syndrome of bats.</title>
        <authorList>
            <person name="Palmer J.M."/>
            <person name="Drees K.P."/>
            <person name="Foster J.T."/>
            <person name="Lindner D.L."/>
        </authorList>
    </citation>
    <scope>NUCLEOTIDE SEQUENCE [LARGE SCALE GENOMIC DNA]</scope>
    <source>
        <strain evidence="2">UAMH 10579</strain>
    </source>
</reference>
<keyword evidence="2" id="KW-1185">Reference proteome</keyword>